<proteinExistence type="predicted"/>
<evidence type="ECO:0000313" key="2">
    <source>
        <dbReference type="Proteomes" id="UP000223913"/>
    </source>
</evidence>
<reference evidence="1 2" key="1">
    <citation type="submission" date="2017-10" db="EMBL/GenBank/DDBJ databases">
        <title>The draft genome sequence of Lewinella nigricans NBRC 102662.</title>
        <authorList>
            <person name="Wang K."/>
        </authorList>
    </citation>
    <scope>NUCLEOTIDE SEQUENCE [LARGE SCALE GENOMIC DNA]</scope>
    <source>
        <strain evidence="1 2">NBRC 102662</strain>
    </source>
</reference>
<gene>
    <name evidence="1" type="ORF">CRP01_16370</name>
</gene>
<dbReference type="AlphaFoldDB" id="A0A2D0NAN0"/>
<keyword evidence="2" id="KW-1185">Reference proteome</keyword>
<comment type="caution">
    <text evidence="1">The sequence shown here is derived from an EMBL/GenBank/DDBJ whole genome shotgun (WGS) entry which is preliminary data.</text>
</comment>
<dbReference type="Proteomes" id="UP000223913">
    <property type="component" value="Unassembled WGS sequence"/>
</dbReference>
<organism evidence="1 2">
    <name type="scientific">Flavilitoribacter nigricans (strain ATCC 23147 / DSM 23189 / NBRC 102662 / NCIMB 1420 / SS-2)</name>
    <name type="common">Lewinella nigricans</name>
    <dbReference type="NCBI Taxonomy" id="1122177"/>
    <lineage>
        <taxon>Bacteria</taxon>
        <taxon>Pseudomonadati</taxon>
        <taxon>Bacteroidota</taxon>
        <taxon>Saprospiria</taxon>
        <taxon>Saprospirales</taxon>
        <taxon>Lewinellaceae</taxon>
        <taxon>Flavilitoribacter</taxon>
    </lineage>
</organism>
<dbReference type="PROSITE" id="PS51257">
    <property type="entry name" value="PROKAR_LIPOPROTEIN"/>
    <property type="match status" value="1"/>
</dbReference>
<name>A0A2D0NAN0_FLAN2</name>
<protein>
    <submittedName>
        <fullName evidence="1">Uncharacterized protein</fullName>
    </submittedName>
</protein>
<evidence type="ECO:0000313" key="1">
    <source>
        <dbReference type="EMBL" id="PHN05564.1"/>
    </source>
</evidence>
<sequence length="601" mass="68498">MPFERIDFMIRIAFFFILSVIMLSCGDSEPPFPGTPPERAIYGTLPPTVNPDAWFRDVKHWGAETYIYHSPHHLGNAYRQQAGVSTDYDGADLKQVAFLSELDPAFATYLNADERKYQEQLVLEAYNACRAQELNFYYALPFPVFPVQDTASLRAAHPDWLDANGRLDLADPAIVASLPKILEALQAAMPELKGVSLKMGRGNGNIFELATADLDRISEWLPPLLQTFSESCKVLGLQGMLSAESIWHTNKTRREAYEIFNRYPDIMMLEPATWPEETTLMPFWGFVAPGDTARLDNNPVAVDILTDTEFLGQGQLPIVLPRWWQYLAQQTYLQDVELAIGRAFQRDQGGSVNNFNRLNLQLLMRFLEDPRQSLKPTLHAANEAMFGDDFPSRLTSIMLIAEDAIQAMSSVNSVNLLDNGHFPPPQFLDRDYLEEPLLMKGIDDLFEPPGTPLYPEETEQPDTLSATVHWRWQMEISARPVDEYLLTIENAINWLDRIQKEVQYLTLDFRPDQREMFVGGYRDLLLMARGMYQFVQGAAVHHRWYRLQRMSREEALLQLAPIAEQLRLIADEAGDSPMELQTRLLNMARAFETLEISPLGG</sequence>
<accession>A0A2D0NAN0</accession>
<dbReference type="EMBL" id="PDUD01000021">
    <property type="protein sequence ID" value="PHN05564.1"/>
    <property type="molecule type" value="Genomic_DNA"/>
</dbReference>